<evidence type="ECO:0000313" key="2">
    <source>
        <dbReference type="EMBL" id="SPS11874.1"/>
    </source>
</evidence>
<organism evidence="1">
    <name type="scientific">Lactococcus lactis</name>
    <dbReference type="NCBI Taxonomy" id="1358"/>
    <lineage>
        <taxon>Bacteria</taxon>
        <taxon>Bacillati</taxon>
        <taxon>Bacillota</taxon>
        <taxon>Bacilli</taxon>
        <taxon>Lactobacillales</taxon>
        <taxon>Streptococcaceae</taxon>
        <taxon>Lactococcus</taxon>
    </lineage>
</organism>
<sequence length="165" mass="19010">MIKTGQDNVLALYCKDQKIVTNGKLLRVELGLPYQIMSFRYVGESSTEYTRGYFYNVIDCGPHWHTNEIVVWVTNNGHPETTDVDYCTAFSFDTFLSDFEYDSKYLELINKVEKHQEQLNTAKKYIEHVIGTIKHDGHLGTIQTDWILPYLEKALAAIGGDDDNY</sequence>
<accession>A0A2X0R9K6</accession>
<dbReference type="EMBL" id="OGTW02000082">
    <property type="protein sequence ID" value="SPS11874.1"/>
    <property type="molecule type" value="Genomic_DNA"/>
</dbReference>
<protein>
    <submittedName>
        <fullName evidence="1">Uncharacterized protein</fullName>
    </submittedName>
</protein>
<evidence type="ECO:0000313" key="1">
    <source>
        <dbReference type="EMBL" id="SPB27248.1"/>
    </source>
</evidence>
<dbReference type="RefSeq" id="WP_260604578.1">
    <property type="nucleotide sequence ID" value="NZ_OGTW02000082.1"/>
</dbReference>
<gene>
    <name evidence="1" type="ORF">AMHIJAGA_01809</name>
</gene>
<dbReference type="Proteomes" id="UP000279235">
    <property type="component" value="Unassembled WGS sequence"/>
</dbReference>
<reference evidence="1" key="1">
    <citation type="submission" date="2018-01" db="EMBL/GenBank/DDBJ databases">
        <authorList>
            <person name="Gaut B.S."/>
            <person name="Morton B.R."/>
            <person name="Clegg M.T."/>
            <person name="Duvall M.R."/>
        </authorList>
    </citation>
    <scope>NUCLEOTIDE SEQUENCE</scope>
    <source>
        <strain evidence="1">Lactococcus lactis</strain>
    </source>
</reference>
<proteinExistence type="predicted"/>
<evidence type="ECO:0000313" key="3">
    <source>
        <dbReference type="Proteomes" id="UP000279235"/>
    </source>
</evidence>
<dbReference type="AlphaFoldDB" id="A0A2X0R9K6"/>
<reference evidence="2" key="3">
    <citation type="submission" date="2018-05" db="EMBL/GenBank/DDBJ databases">
        <authorList>
            <person name="Lanie J.A."/>
            <person name="Ng W.-L."/>
            <person name="Kazmierczak K.M."/>
            <person name="Andrzejewski T.M."/>
            <person name="Davidsen T.M."/>
            <person name="Wayne K.J."/>
            <person name="Tettelin H."/>
            <person name="Glass J.I."/>
            <person name="Rusch D."/>
            <person name="Podicherti R."/>
            <person name="Tsui H.-C.T."/>
            <person name="Winkler M.E."/>
        </authorList>
    </citation>
    <scope>NUCLEOTIDE SEQUENCE</scope>
    <source>
        <strain evidence="2">Lactococcus lactis</strain>
    </source>
</reference>
<dbReference type="EMBL" id="OGTW01000082">
    <property type="protein sequence ID" value="SPB27248.1"/>
    <property type="molecule type" value="Genomic_DNA"/>
</dbReference>
<name>A0A2X0R9K6_9LACT</name>
<reference evidence="3" key="2">
    <citation type="submission" date="2018-05" db="EMBL/GenBank/DDBJ databases">
        <authorList>
            <person name="Duru I."/>
        </authorList>
    </citation>
    <scope>NUCLEOTIDE SEQUENCE [LARGE SCALE GENOMIC DNA]</scope>
</reference>